<evidence type="ECO:0000256" key="3">
    <source>
        <dbReference type="ARBA" id="ARBA00023295"/>
    </source>
</evidence>
<evidence type="ECO:0000256" key="6">
    <source>
        <dbReference type="RuleBase" id="RU361174"/>
    </source>
</evidence>
<comment type="catalytic activity">
    <reaction evidence="6">
        <text>Endohydrolysis of (1-&gt;4)-beta-D-xylosidic linkages in xylans.</text>
        <dbReference type="EC" id="3.2.1.8"/>
    </reaction>
</comment>
<dbReference type="PROSITE" id="PS51760">
    <property type="entry name" value="GH10_2"/>
    <property type="match status" value="1"/>
</dbReference>
<organism evidence="8 9">
    <name type="scientific">Paraglaciecola algarum</name>
    <dbReference type="NCBI Taxonomy" id="3050085"/>
    <lineage>
        <taxon>Bacteria</taxon>
        <taxon>Pseudomonadati</taxon>
        <taxon>Pseudomonadota</taxon>
        <taxon>Gammaproteobacteria</taxon>
        <taxon>Alteromonadales</taxon>
        <taxon>Alteromonadaceae</taxon>
        <taxon>Paraglaciecola</taxon>
    </lineage>
</organism>
<dbReference type="RefSeq" id="WP_235314371.1">
    <property type="nucleotide sequence ID" value="NZ_JAKGAS010000016.1"/>
</dbReference>
<dbReference type="PROSITE" id="PS00591">
    <property type="entry name" value="GH10_1"/>
    <property type="match status" value="1"/>
</dbReference>
<feature type="active site" description="Nucleophile" evidence="5">
    <location>
        <position position="274"/>
    </location>
</feature>
<keyword evidence="3 6" id="KW-0326">Glycosidase</keyword>
<name>A0ABS9DE13_9ALTE</name>
<keyword evidence="1 6" id="KW-0378">Hydrolase</keyword>
<protein>
    <recommendedName>
        <fullName evidence="6">Beta-xylanase</fullName>
        <ecNumber evidence="6">3.2.1.8</ecNumber>
    </recommendedName>
</protein>
<keyword evidence="2 6" id="KW-0119">Carbohydrate metabolism</keyword>
<dbReference type="EMBL" id="JAKGAS010000016">
    <property type="protein sequence ID" value="MCF2950272.1"/>
    <property type="molecule type" value="Genomic_DNA"/>
</dbReference>
<sequence length="386" mass="43723">MSSFNYHPTKIMLSVIATVLFLSSCSGNKLPAQDKPSFKEAYVGKFLVGATMNDRMVADHNLKTTQIVKQHFSSATMDNSFKWEPFNPQPNVYKLTGPNNFTQFTTDNNITPVGHVLFWHSQTPDWVFKDDQGNLLTRDGLLIRMRERAKFMAKHFGHKIKIWDVVNEAIEDDGSLRQSLYNQIIGDDFIEQAFLIANEELPSDAIKIYNDYGMTRKGRVATVIKMVEDFKSRNIPIDAIGIQGHWAMTTPTLLEIEQNLSALAGTGLPLHITELDIDYLGRDQFFGANVDIKKRVATPENNPYPNGDFPASADKKLGDRYVDIFDIFLKHHKNIDRVTLWGVTDGDSWLNGWPVSGRTNYPLLFNRDGTEKEALHRVIELGLAAQ</sequence>
<dbReference type="InterPro" id="IPR017853">
    <property type="entry name" value="GH"/>
</dbReference>
<dbReference type="PANTHER" id="PTHR31490">
    <property type="entry name" value="GLYCOSYL HYDROLASE"/>
    <property type="match status" value="1"/>
</dbReference>
<feature type="domain" description="GH10" evidence="7">
    <location>
        <begin position="32"/>
        <end position="381"/>
    </location>
</feature>
<dbReference type="Pfam" id="PF00331">
    <property type="entry name" value="Glyco_hydro_10"/>
    <property type="match status" value="1"/>
</dbReference>
<gene>
    <name evidence="8" type="ORF">L0668_19345</name>
</gene>
<dbReference type="InterPro" id="IPR044846">
    <property type="entry name" value="GH10"/>
</dbReference>
<proteinExistence type="inferred from homology"/>
<dbReference type="Proteomes" id="UP001521137">
    <property type="component" value="Unassembled WGS sequence"/>
</dbReference>
<evidence type="ECO:0000259" key="7">
    <source>
        <dbReference type="PROSITE" id="PS51760"/>
    </source>
</evidence>
<dbReference type="InterPro" id="IPR001000">
    <property type="entry name" value="GH10_dom"/>
</dbReference>
<dbReference type="EC" id="3.2.1.8" evidence="6"/>
<evidence type="ECO:0000313" key="8">
    <source>
        <dbReference type="EMBL" id="MCF2950272.1"/>
    </source>
</evidence>
<keyword evidence="9" id="KW-1185">Reference proteome</keyword>
<evidence type="ECO:0000256" key="5">
    <source>
        <dbReference type="PROSITE-ProRule" id="PRU10061"/>
    </source>
</evidence>
<evidence type="ECO:0000256" key="1">
    <source>
        <dbReference type="ARBA" id="ARBA00022801"/>
    </source>
</evidence>
<comment type="similarity">
    <text evidence="6">Belongs to the glycosyl hydrolase 10 (cellulase F) family.</text>
</comment>
<reference evidence="8 9" key="1">
    <citation type="submission" date="2022-01" db="EMBL/GenBank/DDBJ databases">
        <title>Paraglaciecola sp. G1-23.</title>
        <authorList>
            <person name="Jin M.S."/>
            <person name="Han D.M."/>
            <person name="Kim H.M."/>
            <person name="Jeon C.O."/>
        </authorList>
    </citation>
    <scope>NUCLEOTIDE SEQUENCE [LARGE SCALE GENOMIC DNA]</scope>
    <source>
        <strain evidence="8 9">G1-23</strain>
    </source>
</reference>
<keyword evidence="4 6" id="KW-0624">Polysaccharide degradation</keyword>
<dbReference type="PRINTS" id="PR00134">
    <property type="entry name" value="GLHYDRLASE10"/>
</dbReference>
<comment type="caution">
    <text evidence="8">The sequence shown here is derived from an EMBL/GenBank/DDBJ whole genome shotgun (WGS) entry which is preliminary data.</text>
</comment>
<evidence type="ECO:0000313" key="9">
    <source>
        <dbReference type="Proteomes" id="UP001521137"/>
    </source>
</evidence>
<accession>A0ABS9DE13</accession>
<dbReference type="SMART" id="SM00633">
    <property type="entry name" value="Glyco_10"/>
    <property type="match status" value="1"/>
</dbReference>
<evidence type="ECO:0000256" key="4">
    <source>
        <dbReference type="ARBA" id="ARBA00023326"/>
    </source>
</evidence>
<dbReference type="PANTHER" id="PTHR31490:SF90">
    <property type="entry name" value="ENDO-1,4-BETA-XYLANASE A"/>
    <property type="match status" value="1"/>
</dbReference>
<dbReference type="SUPFAM" id="SSF51445">
    <property type="entry name" value="(Trans)glycosidases"/>
    <property type="match status" value="1"/>
</dbReference>
<dbReference type="InterPro" id="IPR031158">
    <property type="entry name" value="GH10_AS"/>
</dbReference>
<evidence type="ECO:0000256" key="2">
    <source>
        <dbReference type="ARBA" id="ARBA00023277"/>
    </source>
</evidence>
<dbReference type="Gene3D" id="3.20.20.80">
    <property type="entry name" value="Glycosidases"/>
    <property type="match status" value="1"/>
</dbReference>